<organism evidence="1 2">
    <name type="scientific">Arsenicicoccus bolidensis</name>
    <dbReference type="NCBI Taxonomy" id="229480"/>
    <lineage>
        <taxon>Bacteria</taxon>
        <taxon>Bacillati</taxon>
        <taxon>Actinomycetota</taxon>
        <taxon>Actinomycetes</taxon>
        <taxon>Micrococcales</taxon>
        <taxon>Intrasporangiaceae</taxon>
        <taxon>Arsenicicoccus</taxon>
    </lineage>
</organism>
<dbReference type="EMBL" id="JAKRCV010000007">
    <property type="protein sequence ID" value="MCG7321053.1"/>
    <property type="molecule type" value="Genomic_DNA"/>
</dbReference>
<dbReference type="Proteomes" id="UP001521931">
    <property type="component" value="Unassembled WGS sequence"/>
</dbReference>
<evidence type="ECO:0000313" key="1">
    <source>
        <dbReference type="EMBL" id="MCG7321053.1"/>
    </source>
</evidence>
<name>A0ABS9PZJ4_9MICO</name>
<protein>
    <submittedName>
        <fullName evidence="1">Uncharacterized protein</fullName>
    </submittedName>
</protein>
<dbReference type="RefSeq" id="WP_239262421.1">
    <property type="nucleotide sequence ID" value="NZ_DAMCTM010000008.1"/>
</dbReference>
<evidence type="ECO:0000313" key="2">
    <source>
        <dbReference type="Proteomes" id="UP001521931"/>
    </source>
</evidence>
<proteinExistence type="predicted"/>
<comment type="caution">
    <text evidence="1">The sequence shown here is derived from an EMBL/GenBank/DDBJ whole genome shotgun (WGS) entry which is preliminary data.</text>
</comment>
<keyword evidence="2" id="KW-1185">Reference proteome</keyword>
<accession>A0ABS9PZJ4</accession>
<sequence length="80" mass="8868">MRKHSRHHANPNKVGADEDIRPGVLLFTPDDAARRTGLSGWLTARQGWLFFPLLTLEGLSLHADAVRTVVQDGELSHRGT</sequence>
<gene>
    <name evidence="1" type="ORF">MHL29_03965</name>
</gene>
<reference evidence="1 2" key="1">
    <citation type="submission" date="2022-02" db="EMBL/GenBank/DDBJ databases">
        <title>Uncovering new skin microbiome diversity through culturing and metagenomics.</title>
        <authorList>
            <person name="Conlan S."/>
            <person name="Deming C."/>
            <person name="Nisc Comparative Sequencing Program N."/>
            <person name="Segre J.A."/>
        </authorList>
    </citation>
    <scope>NUCLEOTIDE SEQUENCE [LARGE SCALE GENOMIC DNA]</scope>
    <source>
        <strain evidence="1 2">ACRQZ</strain>
    </source>
</reference>